<evidence type="ECO:0000313" key="2">
    <source>
        <dbReference type="Proteomes" id="UP000299102"/>
    </source>
</evidence>
<dbReference type="Proteomes" id="UP000299102">
    <property type="component" value="Unassembled WGS sequence"/>
</dbReference>
<proteinExistence type="predicted"/>
<keyword evidence="2" id="KW-1185">Reference proteome</keyword>
<comment type="caution">
    <text evidence="1">The sequence shown here is derived from an EMBL/GenBank/DDBJ whole genome shotgun (WGS) entry which is preliminary data.</text>
</comment>
<dbReference type="EMBL" id="BGZK01002280">
    <property type="protein sequence ID" value="GBP92518.1"/>
    <property type="molecule type" value="Genomic_DNA"/>
</dbReference>
<accession>A0A4C1ZXR3</accession>
<evidence type="ECO:0000313" key="1">
    <source>
        <dbReference type="EMBL" id="GBP92518.1"/>
    </source>
</evidence>
<sequence>MKDASVKKRAYKLVSHVRMQSFRLRVSLRPARLLPGCDDSVVGRFTRADTRHVVFKKRQRYLGRARVNRITNSERAAAVSGHLCMLVHK</sequence>
<dbReference type="AlphaFoldDB" id="A0A4C1ZXR3"/>
<gene>
    <name evidence="1" type="ORF">EVAR_73779_1</name>
</gene>
<organism evidence="1 2">
    <name type="scientific">Eumeta variegata</name>
    <name type="common">Bagworm moth</name>
    <name type="synonym">Eumeta japonica</name>
    <dbReference type="NCBI Taxonomy" id="151549"/>
    <lineage>
        <taxon>Eukaryota</taxon>
        <taxon>Metazoa</taxon>
        <taxon>Ecdysozoa</taxon>
        <taxon>Arthropoda</taxon>
        <taxon>Hexapoda</taxon>
        <taxon>Insecta</taxon>
        <taxon>Pterygota</taxon>
        <taxon>Neoptera</taxon>
        <taxon>Endopterygota</taxon>
        <taxon>Lepidoptera</taxon>
        <taxon>Glossata</taxon>
        <taxon>Ditrysia</taxon>
        <taxon>Tineoidea</taxon>
        <taxon>Psychidae</taxon>
        <taxon>Oiketicinae</taxon>
        <taxon>Eumeta</taxon>
    </lineage>
</organism>
<reference evidence="1 2" key="1">
    <citation type="journal article" date="2019" name="Commun. Biol.">
        <title>The bagworm genome reveals a unique fibroin gene that provides high tensile strength.</title>
        <authorList>
            <person name="Kono N."/>
            <person name="Nakamura H."/>
            <person name="Ohtoshi R."/>
            <person name="Tomita M."/>
            <person name="Numata K."/>
            <person name="Arakawa K."/>
        </authorList>
    </citation>
    <scope>NUCLEOTIDE SEQUENCE [LARGE SCALE GENOMIC DNA]</scope>
</reference>
<name>A0A4C1ZXR3_EUMVA</name>
<protein>
    <submittedName>
        <fullName evidence="1">Uncharacterized protein</fullName>
    </submittedName>
</protein>